<keyword evidence="3" id="KW-1185">Reference proteome</keyword>
<dbReference type="EMBL" id="JBAHYK010002362">
    <property type="protein sequence ID" value="KAL0565223.1"/>
    <property type="molecule type" value="Genomic_DNA"/>
</dbReference>
<reference evidence="2 3" key="1">
    <citation type="submission" date="2024-02" db="EMBL/GenBank/DDBJ databases">
        <title>A draft genome for the cacao thread blight pathogen Marasmius crinis-equi.</title>
        <authorList>
            <person name="Cohen S.P."/>
            <person name="Baruah I.K."/>
            <person name="Amoako-Attah I."/>
            <person name="Bukari Y."/>
            <person name="Meinhardt L.W."/>
            <person name="Bailey B.A."/>
        </authorList>
    </citation>
    <scope>NUCLEOTIDE SEQUENCE [LARGE SCALE GENOMIC DNA]</scope>
    <source>
        <strain evidence="2 3">GH-76</strain>
    </source>
</reference>
<name>A0ABR3EQP6_9AGAR</name>
<evidence type="ECO:0000313" key="3">
    <source>
        <dbReference type="Proteomes" id="UP001465976"/>
    </source>
</evidence>
<evidence type="ECO:0000313" key="2">
    <source>
        <dbReference type="EMBL" id="KAL0565223.1"/>
    </source>
</evidence>
<evidence type="ECO:0000256" key="1">
    <source>
        <dbReference type="SAM" id="MobiDB-lite"/>
    </source>
</evidence>
<gene>
    <name evidence="2" type="ORF">V5O48_016804</name>
</gene>
<proteinExistence type="predicted"/>
<protein>
    <submittedName>
        <fullName evidence="2">Uncharacterized protein</fullName>
    </submittedName>
</protein>
<feature type="region of interest" description="Disordered" evidence="1">
    <location>
        <begin position="278"/>
        <end position="330"/>
    </location>
</feature>
<dbReference type="Proteomes" id="UP001465976">
    <property type="component" value="Unassembled WGS sequence"/>
</dbReference>
<comment type="caution">
    <text evidence="2">The sequence shown here is derived from an EMBL/GenBank/DDBJ whole genome shotgun (WGS) entry which is preliminary data.</text>
</comment>
<organism evidence="2 3">
    <name type="scientific">Marasmius crinis-equi</name>
    <dbReference type="NCBI Taxonomy" id="585013"/>
    <lineage>
        <taxon>Eukaryota</taxon>
        <taxon>Fungi</taxon>
        <taxon>Dikarya</taxon>
        <taxon>Basidiomycota</taxon>
        <taxon>Agaricomycotina</taxon>
        <taxon>Agaricomycetes</taxon>
        <taxon>Agaricomycetidae</taxon>
        <taxon>Agaricales</taxon>
        <taxon>Marasmiineae</taxon>
        <taxon>Marasmiaceae</taxon>
        <taxon>Marasmius</taxon>
    </lineage>
</organism>
<sequence length="330" mass="36762">MPPPTWDLEEAFKAIQLVTVIANAPRKFACEPKIHGEIIPIENLRYQDSTKPAYAIAIDESPRRKHQEKNGIWRMHDGMEKFNLSNRGSLQGAFESVQDARLAWDSLCHQYHGRLYDETHRAGRDAALQKVQEKAKEVKARLITRELALLYPHLFNAQSLNNNLPELDGNENFLYSALLREELLPVETEPLAINAEFAFRDAGNVNIGAWSLYVVSDRRIYRTGSLRDAYFTAREETQFGKVGIFLTPFSSLASQAFLGLSGEAEFLKQPRVKDWDSDYSASSGTRAITPDLASEPGATQEGPPEWTGRGGTGYISASAYNARGGGSHSA</sequence>
<accession>A0ABR3EQP6</accession>